<evidence type="ECO:0000313" key="2">
    <source>
        <dbReference type="EMBL" id="RST76174.1"/>
    </source>
</evidence>
<feature type="signal peptide" evidence="1">
    <location>
        <begin position="1"/>
        <end position="24"/>
    </location>
</feature>
<protein>
    <submittedName>
        <fullName evidence="2">Uncharacterized protein</fullName>
    </submittedName>
</protein>
<sequence>MKFNKVVILSTILSILLFPLSSTASSLDQLPSSKLSKDWEVVIDKPKSNELKPKPDVYNIYSLDIKYIGDEAIKMERIEAYRDDPGSSVDFELFTSNLGMERNVDQQTFHHQNFPISVKATDLKVIVTWANKGDNSRKFKEVFIFKQ</sequence>
<dbReference type="RefSeq" id="WP_126048409.1">
    <property type="nucleotide sequence ID" value="NZ_QYTV02000002.1"/>
</dbReference>
<name>A0A429Y424_9BACI</name>
<dbReference type="OrthoDB" id="337762at2"/>
<keyword evidence="3" id="KW-1185">Reference proteome</keyword>
<dbReference type="EMBL" id="QYTV02000002">
    <property type="protein sequence ID" value="RST76174.1"/>
    <property type="molecule type" value="Genomic_DNA"/>
</dbReference>
<reference evidence="2" key="1">
    <citation type="submission" date="2018-12" db="EMBL/GenBank/DDBJ databases">
        <authorList>
            <person name="Sun L."/>
            <person name="Chen Z."/>
        </authorList>
    </citation>
    <scope>NUCLEOTIDE SEQUENCE [LARGE SCALE GENOMIC DNA]</scope>
    <source>
        <strain evidence="2">3-2-2</strain>
    </source>
</reference>
<gene>
    <name evidence="2" type="ORF">D4T97_005165</name>
</gene>
<proteinExistence type="predicted"/>
<dbReference type="AlphaFoldDB" id="A0A429Y424"/>
<comment type="caution">
    <text evidence="2">The sequence shown here is derived from an EMBL/GenBank/DDBJ whole genome shotgun (WGS) entry which is preliminary data.</text>
</comment>
<evidence type="ECO:0000313" key="3">
    <source>
        <dbReference type="Proteomes" id="UP000287156"/>
    </source>
</evidence>
<evidence type="ECO:0000256" key="1">
    <source>
        <dbReference type="SAM" id="SignalP"/>
    </source>
</evidence>
<organism evidence="2 3">
    <name type="scientific">Siminovitchia acidinfaciens</name>
    <dbReference type="NCBI Taxonomy" id="2321395"/>
    <lineage>
        <taxon>Bacteria</taxon>
        <taxon>Bacillati</taxon>
        <taxon>Bacillota</taxon>
        <taxon>Bacilli</taxon>
        <taxon>Bacillales</taxon>
        <taxon>Bacillaceae</taxon>
        <taxon>Siminovitchia</taxon>
    </lineage>
</organism>
<keyword evidence="1" id="KW-0732">Signal</keyword>
<feature type="chain" id="PRO_5019583864" evidence="1">
    <location>
        <begin position="25"/>
        <end position="147"/>
    </location>
</feature>
<accession>A0A429Y424</accession>
<dbReference type="Proteomes" id="UP000287156">
    <property type="component" value="Unassembled WGS sequence"/>
</dbReference>